<dbReference type="AlphaFoldDB" id="A0A0C3H3S6"/>
<dbReference type="InParanoid" id="A0A0C3H3S6"/>
<dbReference type="InterPro" id="IPR051053">
    <property type="entry name" value="ECH/Chromodomain_protein"/>
</dbReference>
<proteinExistence type="inferred from homology"/>
<dbReference type="OrthoDB" id="2018133at2759"/>
<dbReference type="EMBL" id="KN832874">
    <property type="protein sequence ID" value="KIN02856.1"/>
    <property type="molecule type" value="Genomic_DNA"/>
</dbReference>
<name>A0A0C3H3S6_OIDMZ</name>
<organism evidence="2 3">
    <name type="scientific">Oidiodendron maius (strain Zn)</name>
    <dbReference type="NCBI Taxonomy" id="913774"/>
    <lineage>
        <taxon>Eukaryota</taxon>
        <taxon>Fungi</taxon>
        <taxon>Dikarya</taxon>
        <taxon>Ascomycota</taxon>
        <taxon>Pezizomycotina</taxon>
        <taxon>Leotiomycetes</taxon>
        <taxon>Leotiomycetes incertae sedis</taxon>
        <taxon>Myxotrichaceae</taxon>
        <taxon>Oidiodendron</taxon>
    </lineage>
</organism>
<evidence type="ECO:0000313" key="2">
    <source>
        <dbReference type="EMBL" id="KIN02856.1"/>
    </source>
</evidence>
<dbReference type="InterPro" id="IPR029045">
    <property type="entry name" value="ClpP/crotonase-like_dom_sf"/>
</dbReference>
<sequence>MKEYVKTIPVPRTYVTRQDSHIRVSNYPESASEVTAIQIVTLNRPEKLNAITDEMINTLADLWTTYDVDDRVKVIILTGAGNRAFSAGIDLTLDASGEKNRPVRDLRDPGGTLALAMFNCSKTIIVAYNGLSVGIGMTSTLAAAIRIASVKSEFGFPFARIGLTMESCSSFFLPRMVGYSNATYLLATGKRYPADANVLNGIFAELLPEPDQVLPRAIEIAEDIVKNVSTMAIHLNRQMIWRNASSAEAAHLMDSPLLMDMFGGHDHLEFKKSFFERRQPHFTDNLAKDAPRTYPWWTEQSVSRAAQPAKPTGSKM</sequence>
<evidence type="ECO:0008006" key="4">
    <source>
        <dbReference type="Google" id="ProtNLM"/>
    </source>
</evidence>
<dbReference type="HOGENOM" id="CLU_009834_7_2_1"/>
<dbReference type="InterPro" id="IPR001753">
    <property type="entry name" value="Enoyl-CoA_hydra/iso"/>
</dbReference>
<dbReference type="STRING" id="913774.A0A0C3H3S6"/>
<accession>A0A0C3H3S6</accession>
<dbReference type="Pfam" id="PF00378">
    <property type="entry name" value="ECH_1"/>
    <property type="match status" value="1"/>
</dbReference>
<evidence type="ECO:0000256" key="1">
    <source>
        <dbReference type="ARBA" id="ARBA00005254"/>
    </source>
</evidence>
<gene>
    <name evidence="2" type="ORF">OIDMADRAFT_102818</name>
</gene>
<evidence type="ECO:0000313" key="3">
    <source>
        <dbReference type="Proteomes" id="UP000054321"/>
    </source>
</evidence>
<dbReference type="CDD" id="cd06558">
    <property type="entry name" value="crotonase-like"/>
    <property type="match status" value="1"/>
</dbReference>
<reference evidence="2 3" key="1">
    <citation type="submission" date="2014-04" db="EMBL/GenBank/DDBJ databases">
        <authorList>
            <consortium name="DOE Joint Genome Institute"/>
            <person name="Kuo A."/>
            <person name="Martino E."/>
            <person name="Perotto S."/>
            <person name="Kohler A."/>
            <person name="Nagy L.G."/>
            <person name="Floudas D."/>
            <person name="Copeland A."/>
            <person name="Barry K.W."/>
            <person name="Cichocki N."/>
            <person name="Veneault-Fourrey C."/>
            <person name="LaButti K."/>
            <person name="Lindquist E.A."/>
            <person name="Lipzen A."/>
            <person name="Lundell T."/>
            <person name="Morin E."/>
            <person name="Murat C."/>
            <person name="Sun H."/>
            <person name="Tunlid A."/>
            <person name="Henrissat B."/>
            <person name="Grigoriev I.V."/>
            <person name="Hibbett D.S."/>
            <person name="Martin F."/>
            <person name="Nordberg H.P."/>
            <person name="Cantor M.N."/>
            <person name="Hua S.X."/>
        </authorList>
    </citation>
    <scope>NUCLEOTIDE SEQUENCE [LARGE SCALE GENOMIC DNA]</scope>
    <source>
        <strain evidence="2 3">Zn</strain>
    </source>
</reference>
<dbReference type="Proteomes" id="UP000054321">
    <property type="component" value="Unassembled WGS sequence"/>
</dbReference>
<keyword evidence="3" id="KW-1185">Reference proteome</keyword>
<dbReference type="PANTHER" id="PTHR43684">
    <property type="match status" value="1"/>
</dbReference>
<dbReference type="PANTHER" id="PTHR43684:SF4">
    <property type="entry name" value="ENOYL-COA HYDRATASE_ISOMERASE FAMILY PROTEIN (AFU_ORTHOLOGUE AFUA_1G01890)"/>
    <property type="match status" value="1"/>
</dbReference>
<dbReference type="SUPFAM" id="SSF52096">
    <property type="entry name" value="ClpP/crotonase"/>
    <property type="match status" value="1"/>
</dbReference>
<reference evidence="3" key="2">
    <citation type="submission" date="2015-01" db="EMBL/GenBank/DDBJ databases">
        <title>Evolutionary Origins and Diversification of the Mycorrhizal Mutualists.</title>
        <authorList>
            <consortium name="DOE Joint Genome Institute"/>
            <consortium name="Mycorrhizal Genomics Consortium"/>
            <person name="Kohler A."/>
            <person name="Kuo A."/>
            <person name="Nagy L.G."/>
            <person name="Floudas D."/>
            <person name="Copeland A."/>
            <person name="Barry K.W."/>
            <person name="Cichocki N."/>
            <person name="Veneault-Fourrey C."/>
            <person name="LaButti K."/>
            <person name="Lindquist E.A."/>
            <person name="Lipzen A."/>
            <person name="Lundell T."/>
            <person name="Morin E."/>
            <person name="Murat C."/>
            <person name="Riley R."/>
            <person name="Ohm R."/>
            <person name="Sun H."/>
            <person name="Tunlid A."/>
            <person name="Henrissat B."/>
            <person name="Grigoriev I.V."/>
            <person name="Hibbett D.S."/>
            <person name="Martin F."/>
        </authorList>
    </citation>
    <scope>NUCLEOTIDE SEQUENCE [LARGE SCALE GENOMIC DNA]</scope>
    <source>
        <strain evidence="3">Zn</strain>
    </source>
</reference>
<comment type="similarity">
    <text evidence="1">Belongs to the enoyl-CoA hydratase/isomerase family.</text>
</comment>
<protein>
    <recommendedName>
        <fullName evidence="4">Enoyl-CoA hydratase</fullName>
    </recommendedName>
</protein>
<dbReference type="Gene3D" id="3.90.226.10">
    <property type="entry name" value="2-enoyl-CoA Hydratase, Chain A, domain 1"/>
    <property type="match status" value="1"/>
</dbReference>